<dbReference type="SUPFAM" id="SSF144059">
    <property type="entry name" value="ImpE-like"/>
    <property type="match status" value="1"/>
</dbReference>
<comment type="caution">
    <text evidence="1">The sequence shown here is derived from an EMBL/GenBank/DDBJ whole genome shotgun (WGS) entry which is preliminary data.</text>
</comment>
<dbReference type="EMBL" id="JAKKSL010000002">
    <property type="protein sequence ID" value="MCI2284332.1"/>
    <property type="molecule type" value="Genomic_DNA"/>
</dbReference>
<organism evidence="1 2">
    <name type="scientific">Colwellia maritima</name>
    <dbReference type="NCBI Taxonomy" id="2912588"/>
    <lineage>
        <taxon>Bacteria</taxon>
        <taxon>Pseudomonadati</taxon>
        <taxon>Pseudomonadota</taxon>
        <taxon>Gammaproteobacteria</taxon>
        <taxon>Alteromonadales</taxon>
        <taxon>Colwelliaceae</taxon>
        <taxon>Colwellia</taxon>
    </lineage>
</organism>
<evidence type="ECO:0000313" key="1">
    <source>
        <dbReference type="EMBL" id="MCI2284332.1"/>
    </source>
</evidence>
<dbReference type="Gene3D" id="1.25.40.10">
    <property type="entry name" value="Tetratricopeptide repeat domain"/>
    <property type="match status" value="1"/>
</dbReference>
<sequence length="53" mass="6226">MKKTQEMLQEARLSDCIAYLETQLRDDPLNVDMKSSLIELLCINGEWIERINN</sequence>
<protein>
    <submittedName>
        <fullName evidence="1">Uncharacterized protein</fullName>
    </submittedName>
</protein>
<dbReference type="InterPro" id="IPR011990">
    <property type="entry name" value="TPR-like_helical_dom_sf"/>
</dbReference>
<dbReference type="Proteomes" id="UP001139646">
    <property type="component" value="Unassembled WGS sequence"/>
</dbReference>
<keyword evidence="2" id="KW-1185">Reference proteome</keyword>
<name>A0ABS9X255_9GAMM</name>
<dbReference type="RefSeq" id="WP_242286774.1">
    <property type="nucleotide sequence ID" value="NZ_JAKKSL010000002.1"/>
</dbReference>
<reference evidence="1" key="1">
    <citation type="submission" date="2022-01" db="EMBL/GenBank/DDBJ databases">
        <title>Colwellia maritima, isolated from seawater.</title>
        <authorList>
            <person name="Kristyanto S."/>
            <person name="Jung J."/>
            <person name="Jeon C.O."/>
        </authorList>
    </citation>
    <scope>NUCLEOTIDE SEQUENCE</scope>
    <source>
        <strain evidence="1">MSW7</strain>
    </source>
</reference>
<accession>A0ABS9X255</accession>
<evidence type="ECO:0000313" key="2">
    <source>
        <dbReference type="Proteomes" id="UP001139646"/>
    </source>
</evidence>
<proteinExistence type="predicted"/>
<gene>
    <name evidence="1" type="ORF">L3081_14235</name>
</gene>